<dbReference type="SUPFAM" id="SSF51045">
    <property type="entry name" value="WW domain"/>
    <property type="match status" value="3"/>
</dbReference>
<gene>
    <name evidence="5" type="primary">WRN</name>
    <name evidence="5" type="ORF">SPIL2461_LOCUS18087</name>
</gene>
<reference evidence="5" key="1">
    <citation type="submission" date="2021-02" db="EMBL/GenBank/DDBJ databases">
        <authorList>
            <person name="Dougan E. K."/>
            <person name="Rhodes N."/>
            <person name="Thang M."/>
            <person name="Chan C."/>
        </authorList>
    </citation>
    <scope>NUCLEOTIDE SEQUENCE</scope>
</reference>
<dbReference type="SUPFAM" id="SSF53098">
    <property type="entry name" value="Ribonuclease H-like"/>
    <property type="match status" value="1"/>
</dbReference>
<dbReference type="InterPro" id="IPR001202">
    <property type="entry name" value="WW_dom"/>
</dbReference>
<dbReference type="SMART" id="SM00474">
    <property type="entry name" value="35EXOc"/>
    <property type="match status" value="1"/>
</dbReference>
<feature type="domain" description="WW" evidence="4">
    <location>
        <begin position="495"/>
        <end position="528"/>
    </location>
</feature>
<dbReference type="GO" id="GO:0008408">
    <property type="term" value="F:3'-5' exonuclease activity"/>
    <property type="evidence" value="ECO:0007669"/>
    <property type="project" value="InterPro"/>
</dbReference>
<proteinExistence type="predicted"/>
<keyword evidence="2" id="KW-0378">Hydrolase</keyword>
<feature type="domain" description="WW" evidence="4">
    <location>
        <begin position="593"/>
        <end position="626"/>
    </location>
</feature>
<dbReference type="PANTHER" id="PTHR13620:SF104">
    <property type="entry name" value="EXONUCLEASE 3'-5' DOMAIN-CONTAINING PROTEIN 2"/>
    <property type="match status" value="1"/>
</dbReference>
<feature type="region of interest" description="Disordered" evidence="3">
    <location>
        <begin position="459"/>
        <end position="487"/>
    </location>
</feature>
<keyword evidence="6" id="KW-1185">Reference proteome</keyword>
<evidence type="ECO:0000259" key="4">
    <source>
        <dbReference type="PROSITE" id="PS50020"/>
    </source>
</evidence>
<dbReference type="AlphaFoldDB" id="A0A812W5F9"/>
<dbReference type="CDD" id="cd06141">
    <property type="entry name" value="WRN_exo"/>
    <property type="match status" value="1"/>
</dbReference>
<dbReference type="InterPro" id="IPR036397">
    <property type="entry name" value="RNaseH_sf"/>
</dbReference>
<dbReference type="GO" id="GO:0005634">
    <property type="term" value="C:nucleus"/>
    <property type="evidence" value="ECO:0007669"/>
    <property type="project" value="TreeGrafter"/>
</dbReference>
<dbReference type="EMBL" id="CAJNIZ010043581">
    <property type="protein sequence ID" value="CAE7663506.1"/>
    <property type="molecule type" value="Genomic_DNA"/>
</dbReference>
<protein>
    <submittedName>
        <fullName evidence="5">WRN protein</fullName>
    </submittedName>
</protein>
<evidence type="ECO:0000256" key="2">
    <source>
        <dbReference type="ARBA" id="ARBA00022801"/>
    </source>
</evidence>
<dbReference type="SMR" id="A0A812W5F9"/>
<dbReference type="GO" id="GO:0005737">
    <property type="term" value="C:cytoplasm"/>
    <property type="evidence" value="ECO:0007669"/>
    <property type="project" value="TreeGrafter"/>
</dbReference>
<feature type="compositionally biased region" description="Polar residues" evidence="3">
    <location>
        <begin position="459"/>
        <end position="482"/>
    </location>
</feature>
<dbReference type="Pfam" id="PF01612">
    <property type="entry name" value="DNA_pol_A_exo1"/>
    <property type="match status" value="1"/>
</dbReference>
<dbReference type="OrthoDB" id="1920326at2759"/>
<feature type="domain" description="WW" evidence="4">
    <location>
        <begin position="435"/>
        <end position="470"/>
    </location>
</feature>
<dbReference type="Gene3D" id="3.30.420.10">
    <property type="entry name" value="Ribonuclease H-like superfamily/Ribonuclease H"/>
    <property type="match status" value="1"/>
</dbReference>
<dbReference type="InterPro" id="IPR002562">
    <property type="entry name" value="3'-5'_exonuclease_dom"/>
</dbReference>
<comment type="caution">
    <text evidence="5">The sequence shown here is derived from an EMBL/GenBank/DDBJ whole genome shotgun (WGS) entry which is preliminary data.</text>
</comment>
<sequence>MHRRLHSRRAEEEGVIFHRFPKQPIVVDLADINPKITEKFPGSDWLEGKVKKKQPIGWDVEWPPDGRKETDNPIALMQFADAETALLIRTHRTGHWLPPIITEVLTSDTCIKVCVGYDSADKHKMRMSFDLQPAGLLDLATLAAQKGLKEAGLKSLAEYFQYRIRKETRIARSNWAQPELTAEQQAYAAEDAYFTFLLREKLEELPDKKEEIQSLAVEGQLRLQEGWAEQGIEKRHDGLWCQLCHQGPMNTPDNVRTHLMGSNHAKKIRARLGIEQGVPDVLTDDQEHNYIYVGDGSNGVEKGKFGCSLCGTRTLQNLQAVTVHINSKGHQKAMNPEPEESVKEGPFDRLWNVPDYVILEDDELICTLCQSRASKVDQMYLHLHGNRHAKKARALGHDDIIWIKEKNQLVYTLTGELVVRKNFVIPREPSGNSMPSLPEGWASNVDPASGRTYYWPVDQPTQSQWEHPGRTSSPSKGASGSVKQDAYRKSCNELSPLPEDWEEHEADDGRMFYYCLRTLKVQWQRPTVASPLADRAHCREYVSTREAATTPVVVQSASSTRDEECHATSSPPVEMSSPSSQAQQPAACSLDTRTLAPGWAVYCNDRGQHYFWDAENQVSTWSPPEPYHYQSANWVLMTDMQGAYWQCRSREDCAGVSFYESDTSWHRRQDGQGRIYWSNPVRHIRFFEPART</sequence>
<keyword evidence="1" id="KW-0540">Nuclease</keyword>
<dbReference type="PROSITE" id="PS01159">
    <property type="entry name" value="WW_DOMAIN_1"/>
    <property type="match status" value="1"/>
</dbReference>
<dbReference type="CDD" id="cd00201">
    <property type="entry name" value="WW"/>
    <property type="match status" value="3"/>
</dbReference>
<organism evidence="5 6">
    <name type="scientific">Symbiodinium pilosum</name>
    <name type="common">Dinoflagellate</name>
    <dbReference type="NCBI Taxonomy" id="2952"/>
    <lineage>
        <taxon>Eukaryota</taxon>
        <taxon>Sar</taxon>
        <taxon>Alveolata</taxon>
        <taxon>Dinophyceae</taxon>
        <taxon>Suessiales</taxon>
        <taxon>Symbiodiniaceae</taxon>
        <taxon>Symbiodinium</taxon>
    </lineage>
</organism>
<evidence type="ECO:0000256" key="3">
    <source>
        <dbReference type="SAM" id="MobiDB-lite"/>
    </source>
</evidence>
<dbReference type="Proteomes" id="UP000649617">
    <property type="component" value="Unassembled WGS sequence"/>
</dbReference>
<name>A0A812W5F9_SYMPI</name>
<dbReference type="Gene3D" id="2.20.70.10">
    <property type="match status" value="3"/>
</dbReference>
<evidence type="ECO:0000313" key="5">
    <source>
        <dbReference type="EMBL" id="CAE7663506.1"/>
    </source>
</evidence>
<dbReference type="SMART" id="SM00456">
    <property type="entry name" value="WW"/>
    <property type="match status" value="3"/>
</dbReference>
<dbReference type="PROSITE" id="PS50020">
    <property type="entry name" value="WW_DOMAIN_2"/>
    <property type="match status" value="3"/>
</dbReference>
<evidence type="ECO:0000256" key="1">
    <source>
        <dbReference type="ARBA" id="ARBA00022722"/>
    </source>
</evidence>
<accession>A0A812W5F9</accession>
<dbReference type="InterPro" id="IPR012337">
    <property type="entry name" value="RNaseH-like_sf"/>
</dbReference>
<dbReference type="GO" id="GO:0003676">
    <property type="term" value="F:nucleic acid binding"/>
    <property type="evidence" value="ECO:0007669"/>
    <property type="project" value="InterPro"/>
</dbReference>
<dbReference type="PANTHER" id="PTHR13620">
    <property type="entry name" value="3-5 EXONUCLEASE"/>
    <property type="match status" value="1"/>
</dbReference>
<dbReference type="GO" id="GO:0006139">
    <property type="term" value="P:nucleobase-containing compound metabolic process"/>
    <property type="evidence" value="ECO:0007669"/>
    <property type="project" value="InterPro"/>
</dbReference>
<dbReference type="InterPro" id="IPR051132">
    <property type="entry name" value="3-5_Exonuclease_domain"/>
</dbReference>
<feature type="region of interest" description="Disordered" evidence="3">
    <location>
        <begin position="552"/>
        <end position="585"/>
    </location>
</feature>
<evidence type="ECO:0000313" key="6">
    <source>
        <dbReference type="Proteomes" id="UP000649617"/>
    </source>
</evidence>
<feature type="compositionally biased region" description="Low complexity" evidence="3">
    <location>
        <begin position="569"/>
        <end position="585"/>
    </location>
</feature>
<dbReference type="InterPro" id="IPR036020">
    <property type="entry name" value="WW_dom_sf"/>
</dbReference>